<dbReference type="PROSITE" id="PS50195">
    <property type="entry name" value="PX"/>
    <property type="match status" value="1"/>
</dbReference>
<reference evidence="15" key="2">
    <citation type="journal article" date="2022" name="Microb. Genom.">
        <title>A chromosome-scale genome assembly of the tomato pathogen Cladosporium fulvum reveals a compartmentalized genome architecture and the presence of a dispensable chromosome.</title>
        <authorList>
            <person name="Zaccaron A.Z."/>
            <person name="Chen L.H."/>
            <person name="Samaras A."/>
            <person name="Stergiopoulos I."/>
        </authorList>
    </citation>
    <scope>NUCLEOTIDE SEQUENCE</scope>
    <source>
        <strain evidence="15">Race5_Kim</strain>
    </source>
</reference>
<evidence type="ECO:0000256" key="11">
    <source>
        <dbReference type="ARBA" id="ARBA00041273"/>
    </source>
</evidence>
<dbReference type="GO" id="GO:0034727">
    <property type="term" value="P:piecemeal microautophagy of the nucleus"/>
    <property type="evidence" value="ECO:0007669"/>
    <property type="project" value="TreeGrafter"/>
</dbReference>
<evidence type="ECO:0000256" key="1">
    <source>
        <dbReference type="ARBA" id="ARBA00004481"/>
    </source>
</evidence>
<gene>
    <name evidence="15" type="ORF">CLAFUR5_08755</name>
</gene>
<dbReference type="GO" id="GO:0035091">
    <property type="term" value="F:phosphatidylinositol binding"/>
    <property type="evidence" value="ECO:0007669"/>
    <property type="project" value="InterPro"/>
</dbReference>
<evidence type="ECO:0000313" key="15">
    <source>
        <dbReference type="EMBL" id="UJO15052.1"/>
    </source>
</evidence>
<evidence type="ECO:0000256" key="9">
    <source>
        <dbReference type="ARBA" id="ARBA00023136"/>
    </source>
</evidence>
<evidence type="ECO:0000256" key="3">
    <source>
        <dbReference type="ARBA" id="ARBA00010883"/>
    </source>
</evidence>
<keyword evidence="7" id="KW-0072">Autophagy</keyword>
<dbReference type="InterPro" id="IPR027267">
    <property type="entry name" value="AH/BAR_dom_sf"/>
</dbReference>
<evidence type="ECO:0000256" key="8">
    <source>
        <dbReference type="ARBA" id="ARBA00023121"/>
    </source>
</evidence>
<organism evidence="15 16">
    <name type="scientific">Passalora fulva</name>
    <name type="common">Tomato leaf mold</name>
    <name type="synonym">Cladosporium fulvum</name>
    <dbReference type="NCBI Taxonomy" id="5499"/>
    <lineage>
        <taxon>Eukaryota</taxon>
        <taxon>Fungi</taxon>
        <taxon>Dikarya</taxon>
        <taxon>Ascomycota</taxon>
        <taxon>Pezizomycotina</taxon>
        <taxon>Dothideomycetes</taxon>
        <taxon>Dothideomycetidae</taxon>
        <taxon>Mycosphaerellales</taxon>
        <taxon>Mycosphaerellaceae</taxon>
        <taxon>Fulvia</taxon>
    </lineage>
</organism>
<dbReference type="SUPFAM" id="SSF64268">
    <property type="entry name" value="PX domain"/>
    <property type="match status" value="1"/>
</dbReference>
<dbReference type="GO" id="GO:0015031">
    <property type="term" value="P:protein transport"/>
    <property type="evidence" value="ECO:0007669"/>
    <property type="project" value="TreeGrafter"/>
</dbReference>
<dbReference type="GO" id="GO:0032456">
    <property type="term" value="P:endocytic recycling"/>
    <property type="evidence" value="ECO:0007669"/>
    <property type="project" value="TreeGrafter"/>
</dbReference>
<dbReference type="CDD" id="cd07628">
    <property type="entry name" value="BAR_Atg24p"/>
    <property type="match status" value="1"/>
</dbReference>
<feature type="region of interest" description="Disordered" evidence="13">
    <location>
        <begin position="124"/>
        <end position="170"/>
    </location>
</feature>
<dbReference type="KEGG" id="ffu:CLAFUR5_08755"/>
<dbReference type="SUPFAM" id="SSF103657">
    <property type="entry name" value="BAR/IMD domain-like"/>
    <property type="match status" value="1"/>
</dbReference>
<evidence type="ECO:0000256" key="7">
    <source>
        <dbReference type="ARBA" id="ARBA00023006"/>
    </source>
</evidence>
<keyword evidence="6" id="KW-0967">Endosome</keyword>
<dbReference type="Pfam" id="PF09325">
    <property type="entry name" value="Vps5"/>
    <property type="match status" value="1"/>
</dbReference>
<dbReference type="GO" id="GO:0000422">
    <property type="term" value="P:autophagy of mitochondrion"/>
    <property type="evidence" value="ECO:0007669"/>
    <property type="project" value="TreeGrafter"/>
</dbReference>
<feature type="compositionally biased region" description="Polar residues" evidence="13">
    <location>
        <begin position="52"/>
        <end position="70"/>
    </location>
</feature>
<evidence type="ECO:0000256" key="5">
    <source>
        <dbReference type="ARBA" id="ARBA00022490"/>
    </source>
</evidence>
<evidence type="ECO:0000256" key="13">
    <source>
        <dbReference type="SAM" id="MobiDB-lite"/>
    </source>
</evidence>
<sequence length="580" mass="64584">MPAQWSVKRNKVHGLLYGLVGIGLVPPELQADAARWSTQRHPPLSHAPATIPTRNTTIEQSDSDFGSAPSSVVDLASSRGDPDTDDDFDIIEGSEAPHLLDGSSDRPFGQNTFVQLGAGVARRLPSARSSTAGLAGSRSMEAGRSNDYDDPEWPQAGEHADPHDLAGPGEHGRLVCTVTKPQKEGEGTQNTYVSYLVITDTDFKSFQNSHSEVRRRFTDFGFLYRTLFKEYPQCAVPPLPDKNNMSYVRGDRFGPDFTARRAHSLGRFLKRLSMHPVLRRATIFTLFLESTDWHGVMTTRPNRGMSGSDGGNHSVLESWTDSFLNAFTKPHKHDKRFQDVNDRASKLDDDLGTVSKTVARVAKRKGDLERDYGDLATQFQKLAALEPGVQDELTKFAASVGETSEGWRGLKEHTDQDYLGSLKDMEAYISSVKALLKTREQKQLDFEGLTEYLTKAAQERDTLASHGSMGASGFLRQKIEDVRGVDHEQSRRERQRKLEVQISRLTTEVEAAKKTSEAFDEEVVKEVSDFERIKAVEFRDTLGGLADANIDFFKNNIDIWERLIADMEKQKADAAAQQSA</sequence>
<dbReference type="OrthoDB" id="205639at2759"/>
<dbReference type="InterPro" id="IPR036871">
    <property type="entry name" value="PX_dom_sf"/>
</dbReference>
<dbReference type="GO" id="GO:0000407">
    <property type="term" value="C:phagophore assembly site"/>
    <property type="evidence" value="ECO:0007669"/>
    <property type="project" value="TreeGrafter"/>
</dbReference>
<dbReference type="Gene3D" id="3.30.1520.10">
    <property type="entry name" value="Phox-like domain"/>
    <property type="match status" value="1"/>
</dbReference>
<reference evidence="15" key="1">
    <citation type="submission" date="2021-12" db="EMBL/GenBank/DDBJ databases">
        <authorList>
            <person name="Zaccaron A."/>
            <person name="Stergiopoulos I."/>
        </authorList>
    </citation>
    <scope>NUCLEOTIDE SEQUENCE</scope>
    <source>
        <strain evidence="15">Race5_Kim</strain>
    </source>
</reference>
<keyword evidence="9" id="KW-0472">Membrane</keyword>
<evidence type="ECO:0000313" key="16">
    <source>
        <dbReference type="Proteomes" id="UP000756132"/>
    </source>
</evidence>
<dbReference type="FunFam" id="1.20.1270.60:FF:000042">
    <property type="entry name" value="Vacuolar targeting protein Atg24"/>
    <property type="match status" value="1"/>
</dbReference>
<feature type="coiled-coil region" evidence="12">
    <location>
        <begin position="550"/>
        <end position="577"/>
    </location>
</feature>
<evidence type="ECO:0000259" key="14">
    <source>
        <dbReference type="PROSITE" id="PS50195"/>
    </source>
</evidence>
<proteinExistence type="inferred from homology"/>
<evidence type="ECO:0000256" key="6">
    <source>
        <dbReference type="ARBA" id="ARBA00022753"/>
    </source>
</evidence>
<feature type="domain" description="PX" evidence="14">
    <location>
        <begin position="173"/>
        <end position="294"/>
    </location>
</feature>
<accession>A0A9Q8LCR5</accession>
<dbReference type="EMBL" id="CP090165">
    <property type="protein sequence ID" value="UJO15052.1"/>
    <property type="molecule type" value="Genomic_DNA"/>
</dbReference>
<evidence type="ECO:0000256" key="4">
    <source>
        <dbReference type="ARBA" id="ARBA00022448"/>
    </source>
</evidence>
<name>A0A9Q8LCR5_PASFU</name>
<dbReference type="InterPro" id="IPR015404">
    <property type="entry name" value="Vps5_C"/>
</dbReference>
<feature type="coiled-coil region" evidence="12">
    <location>
        <begin position="495"/>
        <end position="522"/>
    </location>
</feature>
<dbReference type="GO" id="GO:0005769">
    <property type="term" value="C:early endosome"/>
    <property type="evidence" value="ECO:0007669"/>
    <property type="project" value="TreeGrafter"/>
</dbReference>
<keyword evidence="16" id="KW-1185">Reference proteome</keyword>
<dbReference type="PANTHER" id="PTHR45949:SF2">
    <property type="entry name" value="SORTING NEXIN-4"/>
    <property type="match status" value="1"/>
</dbReference>
<comment type="similarity">
    <text evidence="3">Belongs to the sorting nexin family.</text>
</comment>
<dbReference type="Pfam" id="PF00787">
    <property type="entry name" value="PX"/>
    <property type="match status" value="1"/>
</dbReference>
<keyword evidence="12" id="KW-0175">Coiled coil</keyword>
<dbReference type="OMA" id="LQKSGHY"/>
<evidence type="ECO:0000256" key="2">
    <source>
        <dbReference type="ARBA" id="ARBA00004496"/>
    </source>
</evidence>
<dbReference type="CDD" id="cd06863">
    <property type="entry name" value="PX_Atg24p"/>
    <property type="match status" value="1"/>
</dbReference>
<comment type="subcellular location">
    <subcellularLocation>
        <location evidence="2">Cytoplasm</location>
    </subcellularLocation>
    <subcellularLocation>
        <location evidence="1">Endosome membrane</location>
        <topology evidence="1">Peripheral membrane protein</topology>
    </subcellularLocation>
</comment>
<keyword evidence="4" id="KW-0813">Transport</keyword>
<evidence type="ECO:0000256" key="12">
    <source>
        <dbReference type="SAM" id="Coils"/>
    </source>
</evidence>
<dbReference type="RefSeq" id="XP_047759418.1">
    <property type="nucleotide sequence ID" value="XM_047907903.1"/>
</dbReference>
<dbReference type="PANTHER" id="PTHR45949">
    <property type="entry name" value="SORTING NEXIN-4"/>
    <property type="match status" value="1"/>
</dbReference>
<evidence type="ECO:0000256" key="10">
    <source>
        <dbReference type="ARBA" id="ARBA00040748"/>
    </source>
</evidence>
<keyword evidence="5" id="KW-0963">Cytoplasm</keyword>
<dbReference type="SMART" id="SM00312">
    <property type="entry name" value="PX"/>
    <property type="match status" value="1"/>
</dbReference>
<dbReference type="Gene3D" id="1.20.1270.60">
    <property type="entry name" value="Arfaptin homology (AH) domain/BAR domain"/>
    <property type="match status" value="1"/>
</dbReference>
<dbReference type="GO" id="GO:0061709">
    <property type="term" value="P:reticulophagy"/>
    <property type="evidence" value="ECO:0007669"/>
    <property type="project" value="TreeGrafter"/>
</dbReference>
<dbReference type="GO" id="GO:0010008">
    <property type="term" value="C:endosome membrane"/>
    <property type="evidence" value="ECO:0007669"/>
    <property type="project" value="UniProtKB-SubCell"/>
</dbReference>
<dbReference type="AlphaFoldDB" id="A0A9Q8LCR5"/>
<dbReference type="Proteomes" id="UP000756132">
    <property type="component" value="Chromosome 3"/>
</dbReference>
<feature type="region of interest" description="Disordered" evidence="13">
    <location>
        <begin position="35"/>
        <end position="90"/>
    </location>
</feature>
<dbReference type="InterPro" id="IPR001683">
    <property type="entry name" value="PX_dom"/>
</dbReference>
<protein>
    <recommendedName>
        <fullName evidence="10">Sorting nexin-4</fullName>
    </recommendedName>
    <alternativeName>
        <fullName evidence="11">Autophagy-related protein 24</fullName>
    </alternativeName>
</protein>
<keyword evidence="8" id="KW-0446">Lipid-binding</keyword>
<dbReference type="GeneID" id="71988633"/>